<keyword evidence="2" id="KW-0460">Magnesium</keyword>
<dbReference type="SUPFAM" id="SSF51604">
    <property type="entry name" value="Enolase C-terminal domain-like"/>
    <property type="match status" value="1"/>
</dbReference>
<dbReference type="NCBIfam" id="TIGR01927">
    <property type="entry name" value="menC_gam_Gplu"/>
    <property type="match status" value="1"/>
</dbReference>
<dbReference type="NCBIfam" id="NF003473">
    <property type="entry name" value="PRK05105.1"/>
    <property type="match status" value="1"/>
</dbReference>
<dbReference type="CDD" id="cd03320">
    <property type="entry name" value="OSBS"/>
    <property type="match status" value="1"/>
</dbReference>
<accession>A8H9P6</accession>
<feature type="domain" description="Mandelate racemase/muconate lactonizing enzyme C-terminal" evidence="5">
    <location>
        <begin position="152"/>
        <end position="245"/>
    </location>
</feature>
<keyword evidence="7" id="KW-1185">Reference proteome</keyword>
<dbReference type="Pfam" id="PF21508">
    <property type="entry name" value="MenC_N"/>
    <property type="match status" value="1"/>
</dbReference>
<dbReference type="InterPro" id="IPR036849">
    <property type="entry name" value="Enolase-like_C_sf"/>
</dbReference>
<dbReference type="SMART" id="SM00922">
    <property type="entry name" value="MR_MLE"/>
    <property type="match status" value="1"/>
</dbReference>
<dbReference type="EC" id="4.2.1.113" evidence="4"/>
<protein>
    <recommendedName>
        <fullName evidence="4">o-succinylbenzoate synthase</fullName>
        <ecNumber evidence="4">4.2.1.113</ecNumber>
    </recommendedName>
</protein>
<dbReference type="PANTHER" id="PTHR48073">
    <property type="entry name" value="O-SUCCINYLBENZOATE SYNTHASE-RELATED"/>
    <property type="match status" value="1"/>
</dbReference>
<dbReference type="InterPro" id="IPR029017">
    <property type="entry name" value="Enolase-like_N"/>
</dbReference>
<evidence type="ECO:0000256" key="4">
    <source>
        <dbReference type="NCBIfam" id="TIGR01927"/>
    </source>
</evidence>
<proteinExistence type="predicted"/>
<dbReference type="Proteomes" id="UP000002608">
    <property type="component" value="Chromosome"/>
</dbReference>
<gene>
    <name evidence="6" type="ordered locus">Spea_3973</name>
</gene>
<organism evidence="6 7">
    <name type="scientific">Shewanella pealeana (strain ATCC 700345 / ANG-SQ1)</name>
    <dbReference type="NCBI Taxonomy" id="398579"/>
    <lineage>
        <taxon>Bacteria</taxon>
        <taxon>Pseudomonadati</taxon>
        <taxon>Pseudomonadota</taxon>
        <taxon>Gammaproteobacteria</taxon>
        <taxon>Alteromonadales</taxon>
        <taxon>Shewanellaceae</taxon>
        <taxon>Shewanella</taxon>
    </lineage>
</organism>
<dbReference type="Pfam" id="PF13378">
    <property type="entry name" value="MR_MLE_C"/>
    <property type="match status" value="1"/>
</dbReference>
<dbReference type="GO" id="GO:0009063">
    <property type="term" value="P:amino acid catabolic process"/>
    <property type="evidence" value="ECO:0007669"/>
    <property type="project" value="InterPro"/>
</dbReference>
<dbReference type="SUPFAM" id="SSF54826">
    <property type="entry name" value="Enolase N-terminal domain-like"/>
    <property type="match status" value="1"/>
</dbReference>
<keyword evidence="3" id="KW-0456">Lyase</keyword>
<name>A8H9P6_SHEPA</name>
<evidence type="ECO:0000256" key="1">
    <source>
        <dbReference type="ARBA" id="ARBA00022723"/>
    </source>
</evidence>
<dbReference type="eggNOG" id="COG1441">
    <property type="taxonomic scope" value="Bacteria"/>
</dbReference>
<sequence length="357" mass="39105">MTTTQQQATPFTLTHISLHQFTIDLDKPLPVGKQRIEKRSGLVLSATASNNMLQRQACVEISPLSGLDNQGQTLIGFSRETLAEVAEQLTALLPQLHQQPSDNLLALAEQTPYPSLAFGLSQLHGKLAGKFNGHSITPRTVPLIYRQSGEPLTAVADRVSSLPSSVYAVKVKVAQDSLEDEIKLIHQILAIRPNLKLRLDANRGFSLEQAIEFAACLPLDSIEYIEEPCHNPDDNQDFYHAIAMPWALDETLNDPTYQFELQPGLRALIIKPTLLGSIEKLQHLIETAEEHGVRCILSSSLEASLGIEAISRLAQMMTPDEIPGVDTLGAFSQDLVVSSGKEHSLSLEELTPLISLS</sequence>
<dbReference type="InterPro" id="IPR018110">
    <property type="entry name" value="Mandel_Rmase/mucon_lact_enz_CS"/>
</dbReference>
<evidence type="ECO:0000256" key="3">
    <source>
        <dbReference type="ARBA" id="ARBA00023239"/>
    </source>
</evidence>
<dbReference type="Gene3D" id="3.30.390.10">
    <property type="entry name" value="Enolase-like, N-terminal domain"/>
    <property type="match status" value="1"/>
</dbReference>
<dbReference type="Gene3D" id="3.20.20.120">
    <property type="entry name" value="Enolase-like C-terminal domain"/>
    <property type="match status" value="1"/>
</dbReference>
<dbReference type="InterPro" id="IPR013342">
    <property type="entry name" value="Mandelate_racemase_C"/>
</dbReference>
<dbReference type="KEGG" id="spl:Spea_3973"/>
<dbReference type="SFLD" id="SFLDS00001">
    <property type="entry name" value="Enolase"/>
    <property type="match status" value="1"/>
</dbReference>
<evidence type="ECO:0000313" key="7">
    <source>
        <dbReference type="Proteomes" id="UP000002608"/>
    </source>
</evidence>
<dbReference type="EMBL" id="CP000851">
    <property type="protein sequence ID" value="ABV89283.1"/>
    <property type="molecule type" value="Genomic_DNA"/>
</dbReference>
<dbReference type="AlphaFoldDB" id="A8H9P6"/>
<dbReference type="InterPro" id="IPR029065">
    <property type="entry name" value="Enolase_C-like"/>
</dbReference>
<dbReference type="SFLD" id="SFLDF00009">
    <property type="entry name" value="o-succinylbenzoate_synthase"/>
    <property type="match status" value="1"/>
</dbReference>
<dbReference type="HOGENOM" id="CLU_030273_0_1_6"/>
<dbReference type="RefSeq" id="WP_012157164.1">
    <property type="nucleotide sequence ID" value="NC_009901.1"/>
</dbReference>
<dbReference type="PANTHER" id="PTHR48073:SF2">
    <property type="entry name" value="O-SUCCINYLBENZOATE SYNTHASE"/>
    <property type="match status" value="1"/>
</dbReference>
<dbReference type="GO" id="GO:0009234">
    <property type="term" value="P:menaquinone biosynthetic process"/>
    <property type="evidence" value="ECO:0007669"/>
    <property type="project" value="UniProtKB-UniRule"/>
</dbReference>
<dbReference type="GO" id="GO:0046872">
    <property type="term" value="F:metal ion binding"/>
    <property type="evidence" value="ECO:0007669"/>
    <property type="project" value="UniProtKB-KW"/>
</dbReference>
<evidence type="ECO:0000313" key="6">
    <source>
        <dbReference type="EMBL" id="ABV89283.1"/>
    </source>
</evidence>
<evidence type="ECO:0000259" key="5">
    <source>
        <dbReference type="SMART" id="SM00922"/>
    </source>
</evidence>
<dbReference type="PROSITE" id="PS00909">
    <property type="entry name" value="MR_MLE_2"/>
    <property type="match status" value="1"/>
</dbReference>
<dbReference type="OrthoDB" id="3725747at2"/>
<dbReference type="STRING" id="398579.Spea_3973"/>
<dbReference type="SFLD" id="SFLDG00180">
    <property type="entry name" value="muconate_cycloisomerase"/>
    <property type="match status" value="1"/>
</dbReference>
<dbReference type="InterPro" id="IPR041338">
    <property type="entry name" value="OSBS_N"/>
</dbReference>
<dbReference type="GO" id="GO:0043748">
    <property type="term" value="F:O-succinylbenzoate synthase activity"/>
    <property type="evidence" value="ECO:0007669"/>
    <property type="project" value="UniProtKB-EC"/>
</dbReference>
<evidence type="ECO:0000256" key="2">
    <source>
        <dbReference type="ARBA" id="ARBA00022842"/>
    </source>
</evidence>
<keyword evidence="1" id="KW-0479">Metal-binding</keyword>
<reference evidence="6 7" key="1">
    <citation type="submission" date="2007-10" db="EMBL/GenBank/DDBJ databases">
        <title>Complete sequence of Shewanella pealeana ATCC 700345.</title>
        <authorList>
            <consortium name="US DOE Joint Genome Institute"/>
            <person name="Copeland A."/>
            <person name="Lucas S."/>
            <person name="Lapidus A."/>
            <person name="Barry K."/>
            <person name="Glavina del Rio T."/>
            <person name="Dalin E."/>
            <person name="Tice H."/>
            <person name="Pitluck S."/>
            <person name="Chertkov O."/>
            <person name="Brettin T."/>
            <person name="Bruce D."/>
            <person name="Detter J.C."/>
            <person name="Han C."/>
            <person name="Schmutz J."/>
            <person name="Larimer F."/>
            <person name="Land M."/>
            <person name="Hauser L."/>
            <person name="Kyrpides N."/>
            <person name="Kim E."/>
            <person name="Zhao J.-S.Z."/>
            <person name="Manno D."/>
            <person name="Hawari J."/>
            <person name="Richardson P."/>
        </authorList>
    </citation>
    <scope>NUCLEOTIDE SEQUENCE [LARGE SCALE GENOMIC DNA]</scope>
    <source>
        <strain evidence="7">ATCC 700345 / ANG-SQ1</strain>
    </source>
</reference>